<comment type="caution">
    <text evidence="1">The sequence shown here is derived from an EMBL/GenBank/DDBJ whole genome shotgun (WGS) entry which is preliminary data.</text>
</comment>
<dbReference type="AlphaFoldDB" id="A0A0F9RQA3"/>
<gene>
    <name evidence="1" type="ORF">LCGC14_0549570</name>
</gene>
<organism evidence="1">
    <name type="scientific">marine sediment metagenome</name>
    <dbReference type="NCBI Taxonomy" id="412755"/>
    <lineage>
        <taxon>unclassified sequences</taxon>
        <taxon>metagenomes</taxon>
        <taxon>ecological metagenomes</taxon>
    </lineage>
</organism>
<evidence type="ECO:0008006" key="2">
    <source>
        <dbReference type="Google" id="ProtNLM"/>
    </source>
</evidence>
<dbReference type="InterPro" id="IPR009045">
    <property type="entry name" value="Zn_M74/Hedgehog-like"/>
</dbReference>
<evidence type="ECO:0000313" key="1">
    <source>
        <dbReference type="EMBL" id="KKN58665.1"/>
    </source>
</evidence>
<dbReference type="Gene3D" id="3.30.1380.10">
    <property type="match status" value="1"/>
</dbReference>
<reference evidence="1" key="1">
    <citation type="journal article" date="2015" name="Nature">
        <title>Complex archaea that bridge the gap between prokaryotes and eukaryotes.</title>
        <authorList>
            <person name="Spang A."/>
            <person name="Saw J.H."/>
            <person name="Jorgensen S.L."/>
            <person name="Zaremba-Niedzwiedzka K."/>
            <person name="Martijn J."/>
            <person name="Lind A.E."/>
            <person name="van Eijk R."/>
            <person name="Schleper C."/>
            <person name="Guy L."/>
            <person name="Ettema T.J."/>
        </authorList>
    </citation>
    <scope>NUCLEOTIDE SEQUENCE</scope>
</reference>
<dbReference type="EMBL" id="LAZR01000751">
    <property type="protein sequence ID" value="KKN58665.1"/>
    <property type="molecule type" value="Genomic_DNA"/>
</dbReference>
<name>A0A0F9RQA3_9ZZZZ</name>
<protein>
    <recommendedName>
        <fullName evidence="2">Peptidase M15C domain-containing protein</fullName>
    </recommendedName>
</protein>
<proteinExistence type="predicted"/>
<accession>A0A0F9RQA3</accession>
<sequence length="168" mass="19348">MALGKKSRDSLKGVHPDLKRLAYEMSRRIDAEKKRRKGIYKFDFSARDGVRGEAAQDKAFASGNSKVKFPDSEHNKKPSQAIHFLPYPMRWPNKPELYVGMGTVDFKKTNKEIKIYAKQLGRFYQLAGFVQAVAIDLNIQVRWGGDWNRDGNIMDQNFDDLAHWEVVV</sequence>